<keyword evidence="1" id="KW-0812">Transmembrane</keyword>
<feature type="transmembrane region" description="Helical" evidence="1">
    <location>
        <begin position="12"/>
        <end position="36"/>
    </location>
</feature>
<protein>
    <submittedName>
        <fullName evidence="2">Uncharacterized protein</fullName>
    </submittedName>
</protein>
<proteinExistence type="predicted"/>
<gene>
    <name evidence="2" type="ORF">IWW36_006127</name>
</gene>
<evidence type="ECO:0000256" key="1">
    <source>
        <dbReference type="SAM" id="Phobius"/>
    </source>
</evidence>
<keyword evidence="1" id="KW-1133">Transmembrane helix</keyword>
<feature type="transmembrane region" description="Helical" evidence="1">
    <location>
        <begin position="88"/>
        <end position="107"/>
    </location>
</feature>
<sequence>MPPLTPEKKTDYLKVGELCLLTIVVGLSIGSSIANWSYRNTHESPYDDGMLKSFDFAPRVLLGVSGAFVLFAAFMFPVTKDTPRSLKLARVALFVAYSMLTACTAMLDPMVPIALASSDSNSIIVKSISIACMSLAAVFM</sequence>
<dbReference type="AlphaFoldDB" id="A0A9W8I2B2"/>
<evidence type="ECO:0000313" key="3">
    <source>
        <dbReference type="Proteomes" id="UP001139887"/>
    </source>
</evidence>
<keyword evidence="3" id="KW-1185">Reference proteome</keyword>
<feature type="non-terminal residue" evidence="2">
    <location>
        <position position="140"/>
    </location>
</feature>
<comment type="caution">
    <text evidence="2">The sequence shown here is derived from an EMBL/GenBank/DDBJ whole genome shotgun (WGS) entry which is preliminary data.</text>
</comment>
<reference evidence="2" key="1">
    <citation type="submission" date="2022-07" db="EMBL/GenBank/DDBJ databases">
        <title>Phylogenomic reconstructions and comparative analyses of Kickxellomycotina fungi.</title>
        <authorList>
            <person name="Reynolds N.K."/>
            <person name="Stajich J.E."/>
            <person name="Barry K."/>
            <person name="Grigoriev I.V."/>
            <person name="Crous P."/>
            <person name="Smith M.E."/>
        </authorList>
    </citation>
    <scope>NUCLEOTIDE SEQUENCE</scope>
    <source>
        <strain evidence="2">NRRL 1566</strain>
    </source>
</reference>
<dbReference type="Proteomes" id="UP001139887">
    <property type="component" value="Unassembled WGS sequence"/>
</dbReference>
<accession>A0A9W8I2B2</accession>
<keyword evidence="1" id="KW-0472">Membrane</keyword>
<organism evidence="2 3">
    <name type="scientific">Coemansia brasiliensis</name>
    <dbReference type="NCBI Taxonomy" id="2650707"/>
    <lineage>
        <taxon>Eukaryota</taxon>
        <taxon>Fungi</taxon>
        <taxon>Fungi incertae sedis</taxon>
        <taxon>Zoopagomycota</taxon>
        <taxon>Kickxellomycotina</taxon>
        <taxon>Kickxellomycetes</taxon>
        <taxon>Kickxellales</taxon>
        <taxon>Kickxellaceae</taxon>
        <taxon>Coemansia</taxon>
    </lineage>
</organism>
<dbReference type="EMBL" id="JANBUW010002028">
    <property type="protein sequence ID" value="KAJ2841821.1"/>
    <property type="molecule type" value="Genomic_DNA"/>
</dbReference>
<dbReference type="OrthoDB" id="10474985at2759"/>
<evidence type="ECO:0000313" key="2">
    <source>
        <dbReference type="EMBL" id="KAJ2841821.1"/>
    </source>
</evidence>
<name>A0A9W8I2B2_9FUNG</name>
<feature type="transmembrane region" description="Helical" evidence="1">
    <location>
        <begin position="56"/>
        <end position="76"/>
    </location>
</feature>